<dbReference type="SUPFAM" id="SSF51215">
    <property type="entry name" value="Regulatory protein AraC"/>
    <property type="match status" value="1"/>
</dbReference>
<evidence type="ECO:0000256" key="3">
    <source>
        <dbReference type="ARBA" id="ARBA00023159"/>
    </source>
</evidence>
<dbReference type="PRINTS" id="PR00032">
    <property type="entry name" value="HTHARAC"/>
</dbReference>
<dbReference type="InterPro" id="IPR032783">
    <property type="entry name" value="AraC_lig"/>
</dbReference>
<feature type="region of interest" description="Disordered" evidence="5">
    <location>
        <begin position="308"/>
        <end position="328"/>
    </location>
</feature>
<dbReference type="PROSITE" id="PS01124">
    <property type="entry name" value="HTH_ARAC_FAMILY_2"/>
    <property type="match status" value="1"/>
</dbReference>
<dbReference type="InterPro" id="IPR018060">
    <property type="entry name" value="HTH_AraC"/>
</dbReference>
<keyword evidence="2" id="KW-0238">DNA-binding</keyword>
<dbReference type="Proteomes" id="UP000565724">
    <property type="component" value="Unassembled WGS sequence"/>
</dbReference>
<dbReference type="Gene3D" id="1.10.10.60">
    <property type="entry name" value="Homeodomain-like"/>
    <property type="match status" value="1"/>
</dbReference>
<evidence type="ECO:0000256" key="1">
    <source>
        <dbReference type="ARBA" id="ARBA00023015"/>
    </source>
</evidence>
<dbReference type="InterPro" id="IPR009057">
    <property type="entry name" value="Homeodomain-like_sf"/>
</dbReference>
<feature type="domain" description="HTH araC/xylS-type" evidence="6">
    <location>
        <begin position="223"/>
        <end position="321"/>
    </location>
</feature>
<dbReference type="InterPro" id="IPR020449">
    <property type="entry name" value="Tscrpt_reg_AraC-type_HTH"/>
</dbReference>
<dbReference type="EMBL" id="JABMCI010000035">
    <property type="protein sequence ID" value="NUU15797.1"/>
    <property type="molecule type" value="Genomic_DNA"/>
</dbReference>
<keyword evidence="1" id="KW-0805">Transcription regulation</keyword>
<dbReference type="GO" id="GO:0043565">
    <property type="term" value="F:sequence-specific DNA binding"/>
    <property type="evidence" value="ECO:0007669"/>
    <property type="project" value="InterPro"/>
</dbReference>
<evidence type="ECO:0000256" key="5">
    <source>
        <dbReference type="SAM" id="MobiDB-lite"/>
    </source>
</evidence>
<protein>
    <submittedName>
        <fullName evidence="7">AraC family transcriptional regulator</fullName>
    </submittedName>
</protein>
<dbReference type="Pfam" id="PF12833">
    <property type="entry name" value="HTH_18"/>
    <property type="match status" value="1"/>
</dbReference>
<dbReference type="RefSeq" id="WP_175345710.1">
    <property type="nucleotide sequence ID" value="NZ_JABMCI010000035.1"/>
</dbReference>
<comment type="caution">
    <text evidence="7">The sequence shown here is derived from an EMBL/GenBank/DDBJ whole genome shotgun (WGS) entry which is preliminary data.</text>
</comment>
<evidence type="ECO:0000256" key="4">
    <source>
        <dbReference type="ARBA" id="ARBA00023163"/>
    </source>
</evidence>
<dbReference type="AlphaFoldDB" id="A0A7Y5ZZG6"/>
<dbReference type="InterPro" id="IPR050204">
    <property type="entry name" value="AraC_XylS_family_regulators"/>
</dbReference>
<proteinExistence type="predicted"/>
<keyword evidence="8" id="KW-1185">Reference proteome</keyword>
<dbReference type="PANTHER" id="PTHR46796:SF7">
    <property type="entry name" value="ARAC FAMILY TRANSCRIPTIONAL REGULATOR"/>
    <property type="match status" value="1"/>
</dbReference>
<keyword evidence="4" id="KW-0804">Transcription</keyword>
<dbReference type="SUPFAM" id="SSF46689">
    <property type="entry name" value="Homeodomain-like"/>
    <property type="match status" value="2"/>
</dbReference>
<sequence>MADHPGGLVTVVDLPWTPIDPVGEALHHLRVTGVFYSRTEADGPWAVDMPAFGDCVSFHVVTVGEAWVEVEGAPPVRLVPGDLALVPHGRGHLLRSAPGVPSLGRVDELPQEFLSPNYSVLRHRGAGTRVELICGVLSVDGASSRLLLDLLPSVVHVDGEQGGAWMAATLALTTEELTHARPGGEAVTTRLADILVIQSIRAWLDAQQVTTGWLGALRDPQLGTAIAAVHRAPGRPWTVATMAHEAAMSRSAFSARFTEVVGEPAMQYVTRVRMHVAADRLGYGRATVREVASELGYDSEASFSRAYKREVGVSPGRARRSPSLPAPG</sequence>
<dbReference type="InterPro" id="IPR018062">
    <property type="entry name" value="HTH_AraC-typ_CS"/>
</dbReference>
<dbReference type="PROSITE" id="PS00041">
    <property type="entry name" value="HTH_ARAC_FAMILY_1"/>
    <property type="match status" value="1"/>
</dbReference>
<evidence type="ECO:0000313" key="8">
    <source>
        <dbReference type="Proteomes" id="UP000565724"/>
    </source>
</evidence>
<organism evidence="7 8">
    <name type="scientific">Cellulomonas humilata</name>
    <dbReference type="NCBI Taxonomy" id="144055"/>
    <lineage>
        <taxon>Bacteria</taxon>
        <taxon>Bacillati</taxon>
        <taxon>Actinomycetota</taxon>
        <taxon>Actinomycetes</taxon>
        <taxon>Micrococcales</taxon>
        <taxon>Cellulomonadaceae</taxon>
        <taxon>Cellulomonas</taxon>
    </lineage>
</organism>
<evidence type="ECO:0000313" key="7">
    <source>
        <dbReference type="EMBL" id="NUU15797.1"/>
    </source>
</evidence>
<dbReference type="GO" id="GO:0003700">
    <property type="term" value="F:DNA-binding transcription factor activity"/>
    <property type="evidence" value="ECO:0007669"/>
    <property type="project" value="InterPro"/>
</dbReference>
<evidence type="ECO:0000256" key="2">
    <source>
        <dbReference type="ARBA" id="ARBA00023125"/>
    </source>
</evidence>
<keyword evidence="3" id="KW-0010">Activator</keyword>
<dbReference type="PANTHER" id="PTHR46796">
    <property type="entry name" value="HTH-TYPE TRANSCRIPTIONAL ACTIVATOR RHAS-RELATED"/>
    <property type="match status" value="1"/>
</dbReference>
<name>A0A7Y5ZZG6_9CELL</name>
<dbReference type="Pfam" id="PF12852">
    <property type="entry name" value="Cupin_6"/>
    <property type="match status" value="1"/>
</dbReference>
<evidence type="ECO:0000259" key="6">
    <source>
        <dbReference type="PROSITE" id="PS01124"/>
    </source>
</evidence>
<gene>
    <name evidence="7" type="ORF">HP550_00845</name>
</gene>
<reference evidence="7 8" key="1">
    <citation type="submission" date="2020-05" db="EMBL/GenBank/DDBJ databases">
        <title>Genome Sequencing of Type Strains.</title>
        <authorList>
            <person name="Lemaire J.F."/>
            <person name="Inderbitzin P."/>
            <person name="Gregorio O.A."/>
            <person name="Collins S.B."/>
            <person name="Wespe N."/>
            <person name="Knight-Connoni V."/>
        </authorList>
    </citation>
    <scope>NUCLEOTIDE SEQUENCE [LARGE SCALE GENOMIC DNA]</scope>
    <source>
        <strain evidence="7 8">ATCC 25174</strain>
    </source>
</reference>
<dbReference type="SMART" id="SM00342">
    <property type="entry name" value="HTH_ARAC"/>
    <property type="match status" value="1"/>
</dbReference>
<accession>A0A7Y5ZZG6</accession>
<dbReference type="InterPro" id="IPR037923">
    <property type="entry name" value="HTH-like"/>
</dbReference>